<evidence type="ECO:0000313" key="3">
    <source>
        <dbReference type="Proteomes" id="UP000191680"/>
    </source>
</evidence>
<protein>
    <recommendedName>
        <fullName evidence="1">BLUF domain-containing protein</fullName>
    </recommendedName>
</protein>
<reference evidence="2 3" key="1">
    <citation type="submission" date="2016-12" db="EMBL/GenBank/DDBJ databases">
        <authorList>
            <person name="Song W.-J."/>
            <person name="Kurnit D.M."/>
        </authorList>
    </citation>
    <scope>NUCLEOTIDE SEQUENCE [LARGE SCALE GENOMIC DNA]</scope>
    <source>
        <strain evidence="2 3">HSG9</strain>
    </source>
</reference>
<organism evidence="2 3">
    <name type="scientific">Croceivirga radicis</name>
    <dbReference type="NCBI Taxonomy" id="1929488"/>
    <lineage>
        <taxon>Bacteria</taxon>
        <taxon>Pseudomonadati</taxon>
        <taxon>Bacteroidota</taxon>
        <taxon>Flavobacteriia</taxon>
        <taxon>Flavobacteriales</taxon>
        <taxon>Flavobacteriaceae</taxon>
        <taxon>Croceivirga</taxon>
    </lineage>
</organism>
<dbReference type="OrthoDB" id="1122028at2"/>
<dbReference type="SMART" id="SM01034">
    <property type="entry name" value="BLUF"/>
    <property type="match status" value="1"/>
</dbReference>
<dbReference type="GO" id="GO:0071949">
    <property type="term" value="F:FAD binding"/>
    <property type="evidence" value="ECO:0007669"/>
    <property type="project" value="InterPro"/>
</dbReference>
<dbReference type="RefSeq" id="WP_080318819.1">
    <property type="nucleotide sequence ID" value="NZ_MTBC01000004.1"/>
</dbReference>
<proteinExistence type="predicted"/>
<dbReference type="Proteomes" id="UP000191680">
    <property type="component" value="Unassembled WGS sequence"/>
</dbReference>
<name>A0A1V6LS87_9FLAO</name>
<feature type="domain" description="BLUF" evidence="1">
    <location>
        <begin position="1"/>
        <end position="92"/>
    </location>
</feature>
<dbReference type="InterPro" id="IPR036046">
    <property type="entry name" value="Acylphosphatase-like_dom_sf"/>
</dbReference>
<gene>
    <name evidence="2" type="ORF">BUL40_08035</name>
</gene>
<dbReference type="Pfam" id="PF04940">
    <property type="entry name" value="BLUF"/>
    <property type="match status" value="1"/>
</dbReference>
<dbReference type="Gene3D" id="3.30.70.100">
    <property type="match status" value="1"/>
</dbReference>
<accession>A0A1V6LS87</accession>
<dbReference type="SUPFAM" id="SSF54975">
    <property type="entry name" value="Acylphosphatase/BLUF domain-like"/>
    <property type="match status" value="1"/>
</dbReference>
<comment type="caution">
    <text evidence="2">The sequence shown here is derived from an EMBL/GenBank/DDBJ whole genome shotgun (WGS) entry which is preliminary data.</text>
</comment>
<sequence>MYSIIYRSVAVPNFSKFDIYQMLSKARSFNNDNDITGCLLYHNNEFVQLLEGEKEKINSLFDNIKKDKRHEKIQTLDEMEISERIFIDWDMAYHDFSDNTSVPHEKMRQIDAIFDKSSAFTKPSRLSMDFFKNVNQILFKKS</sequence>
<keyword evidence="3" id="KW-1185">Reference proteome</keyword>
<dbReference type="EMBL" id="MTBC01000004">
    <property type="protein sequence ID" value="OQD43032.1"/>
    <property type="molecule type" value="Genomic_DNA"/>
</dbReference>
<dbReference type="InterPro" id="IPR007024">
    <property type="entry name" value="BLUF_domain"/>
</dbReference>
<dbReference type="GO" id="GO:0009882">
    <property type="term" value="F:blue light photoreceptor activity"/>
    <property type="evidence" value="ECO:0007669"/>
    <property type="project" value="InterPro"/>
</dbReference>
<dbReference type="PROSITE" id="PS50925">
    <property type="entry name" value="BLUF"/>
    <property type="match status" value="1"/>
</dbReference>
<evidence type="ECO:0000313" key="2">
    <source>
        <dbReference type="EMBL" id="OQD43032.1"/>
    </source>
</evidence>
<evidence type="ECO:0000259" key="1">
    <source>
        <dbReference type="PROSITE" id="PS50925"/>
    </source>
</evidence>
<dbReference type="AlphaFoldDB" id="A0A1V6LS87"/>